<dbReference type="Proteomes" id="UP000053237">
    <property type="component" value="Unassembled WGS sequence"/>
</dbReference>
<dbReference type="PANTHER" id="PTHR46138:SF1">
    <property type="entry name" value="PROTEIN DR1"/>
    <property type="match status" value="1"/>
</dbReference>
<evidence type="ECO:0000313" key="3">
    <source>
        <dbReference type="Proteomes" id="UP000053237"/>
    </source>
</evidence>
<keyword evidence="3" id="KW-1185">Reference proteome</keyword>
<protein>
    <recommendedName>
        <fullName evidence="4">Transcription factor CBF/NF-Y/archaeal histone domain-containing protein</fullName>
    </recommendedName>
</protein>
<evidence type="ECO:0000313" key="2">
    <source>
        <dbReference type="EMBL" id="CCI47223.1"/>
    </source>
</evidence>
<dbReference type="CDD" id="cd22905">
    <property type="entry name" value="HFD_Dr1"/>
    <property type="match status" value="1"/>
</dbReference>
<dbReference type="GO" id="GO:0017054">
    <property type="term" value="C:negative cofactor 2 complex"/>
    <property type="evidence" value="ECO:0007669"/>
    <property type="project" value="InterPro"/>
</dbReference>
<dbReference type="GO" id="GO:0000122">
    <property type="term" value="P:negative regulation of transcription by RNA polymerase II"/>
    <property type="evidence" value="ECO:0007669"/>
    <property type="project" value="InterPro"/>
</dbReference>
<comment type="caution">
    <text evidence="2">The sequence shown here is derived from an EMBL/GenBank/DDBJ whole genome shotgun (WGS) entry which is preliminary data.</text>
</comment>
<dbReference type="OrthoDB" id="8883818at2759"/>
<feature type="region of interest" description="Disordered" evidence="1">
    <location>
        <begin position="87"/>
        <end position="109"/>
    </location>
</feature>
<dbReference type="InterPro" id="IPR009072">
    <property type="entry name" value="Histone-fold"/>
</dbReference>
<accession>A0A024GKC2</accession>
<name>A0A024GKC2_9STRA</name>
<evidence type="ECO:0008006" key="4">
    <source>
        <dbReference type="Google" id="ProtNLM"/>
    </source>
</evidence>
<evidence type="ECO:0000256" key="1">
    <source>
        <dbReference type="SAM" id="MobiDB-lite"/>
    </source>
</evidence>
<feature type="compositionally biased region" description="Polar residues" evidence="1">
    <location>
        <begin position="87"/>
        <end position="96"/>
    </location>
</feature>
<dbReference type="PANTHER" id="PTHR46138">
    <property type="entry name" value="PROTEIN DR1"/>
    <property type="match status" value="1"/>
</dbReference>
<organism evidence="2 3">
    <name type="scientific">Albugo candida</name>
    <dbReference type="NCBI Taxonomy" id="65357"/>
    <lineage>
        <taxon>Eukaryota</taxon>
        <taxon>Sar</taxon>
        <taxon>Stramenopiles</taxon>
        <taxon>Oomycota</taxon>
        <taxon>Peronosporomycetes</taxon>
        <taxon>Albuginales</taxon>
        <taxon>Albuginaceae</taxon>
        <taxon>Albugo</taxon>
    </lineage>
</organism>
<dbReference type="InterPro" id="IPR042225">
    <property type="entry name" value="Ncb2"/>
</dbReference>
<proteinExistence type="predicted"/>
<reference evidence="2 3" key="1">
    <citation type="submission" date="2012-05" db="EMBL/GenBank/DDBJ databases">
        <title>Recombination and specialization in a pathogen metapopulation.</title>
        <authorList>
            <person name="Gardiner A."/>
            <person name="Kemen E."/>
            <person name="Schultz-Larsen T."/>
            <person name="MacLean D."/>
            <person name="Van Oosterhout C."/>
            <person name="Jones J.D.G."/>
        </authorList>
    </citation>
    <scope>NUCLEOTIDE SEQUENCE [LARGE SCALE GENOMIC DNA]</scope>
    <source>
        <strain evidence="2 3">Ac Nc2</strain>
    </source>
</reference>
<dbReference type="GO" id="GO:0046982">
    <property type="term" value="F:protein heterodimerization activity"/>
    <property type="evidence" value="ECO:0007669"/>
    <property type="project" value="InterPro"/>
</dbReference>
<gene>
    <name evidence="2" type="ORF">BN9_082010</name>
</gene>
<dbReference type="Gene3D" id="1.10.20.10">
    <property type="entry name" value="Histone, subunit A"/>
    <property type="match status" value="1"/>
</dbReference>
<dbReference type="EMBL" id="CAIX01000157">
    <property type="protein sequence ID" value="CCI47223.1"/>
    <property type="molecule type" value="Genomic_DNA"/>
</dbReference>
<dbReference type="GO" id="GO:0017025">
    <property type="term" value="F:TBP-class protein binding"/>
    <property type="evidence" value="ECO:0007669"/>
    <property type="project" value="TreeGrafter"/>
</dbReference>
<dbReference type="AlphaFoldDB" id="A0A024GKC2"/>
<dbReference type="GO" id="GO:0051123">
    <property type="term" value="P:RNA polymerase II preinitiation complex assembly"/>
    <property type="evidence" value="ECO:0007669"/>
    <property type="project" value="TreeGrafter"/>
</dbReference>
<dbReference type="GO" id="GO:0016251">
    <property type="term" value="F:RNA polymerase II general transcription initiation factor activity"/>
    <property type="evidence" value="ECO:0007669"/>
    <property type="project" value="TreeGrafter"/>
</dbReference>
<dbReference type="SUPFAM" id="SSF47113">
    <property type="entry name" value="Histone-fold"/>
    <property type="match status" value="1"/>
</dbReference>
<dbReference type="InParanoid" id="A0A024GKC2"/>
<sequence>MPNGMLSRSTIEEHLSQRLPSEYRITTDTIDYINECVTEFVRITAEEANRLAELGASKEQFRVQESHLITAANNLALHTLLPDVESQRQTNRQIQNTKRKRDRAKMSGSEELIVEQKKLFELASNKAKSEGWQ</sequence>